<dbReference type="Proteomes" id="UP001341840">
    <property type="component" value="Unassembled WGS sequence"/>
</dbReference>
<accession>A0ABU6X0A1</accession>
<feature type="non-terminal residue" evidence="2">
    <location>
        <position position="1"/>
    </location>
</feature>
<reference evidence="2 3" key="1">
    <citation type="journal article" date="2023" name="Plants (Basel)">
        <title>Bridging the Gap: Combining Genomics and Transcriptomics Approaches to Understand Stylosanthes scabra, an Orphan Legume from the Brazilian Caatinga.</title>
        <authorList>
            <person name="Ferreira-Neto J.R.C."/>
            <person name="da Silva M.D."/>
            <person name="Binneck E."/>
            <person name="de Melo N.F."/>
            <person name="da Silva R.H."/>
            <person name="de Melo A.L.T.M."/>
            <person name="Pandolfi V."/>
            <person name="Bustamante F.O."/>
            <person name="Brasileiro-Vidal A.C."/>
            <person name="Benko-Iseppon A.M."/>
        </authorList>
    </citation>
    <scope>NUCLEOTIDE SEQUENCE [LARGE SCALE GENOMIC DNA]</scope>
    <source>
        <tissue evidence="2">Leaves</tissue>
    </source>
</reference>
<evidence type="ECO:0000313" key="2">
    <source>
        <dbReference type="EMBL" id="MED6190070.1"/>
    </source>
</evidence>
<organism evidence="2 3">
    <name type="scientific">Stylosanthes scabra</name>
    <dbReference type="NCBI Taxonomy" id="79078"/>
    <lineage>
        <taxon>Eukaryota</taxon>
        <taxon>Viridiplantae</taxon>
        <taxon>Streptophyta</taxon>
        <taxon>Embryophyta</taxon>
        <taxon>Tracheophyta</taxon>
        <taxon>Spermatophyta</taxon>
        <taxon>Magnoliopsida</taxon>
        <taxon>eudicotyledons</taxon>
        <taxon>Gunneridae</taxon>
        <taxon>Pentapetalae</taxon>
        <taxon>rosids</taxon>
        <taxon>fabids</taxon>
        <taxon>Fabales</taxon>
        <taxon>Fabaceae</taxon>
        <taxon>Papilionoideae</taxon>
        <taxon>50 kb inversion clade</taxon>
        <taxon>dalbergioids sensu lato</taxon>
        <taxon>Dalbergieae</taxon>
        <taxon>Pterocarpus clade</taxon>
        <taxon>Stylosanthes</taxon>
    </lineage>
</organism>
<evidence type="ECO:0000256" key="1">
    <source>
        <dbReference type="SAM" id="MobiDB-lite"/>
    </source>
</evidence>
<feature type="compositionally biased region" description="Basic and acidic residues" evidence="1">
    <location>
        <begin position="9"/>
        <end position="22"/>
    </location>
</feature>
<gene>
    <name evidence="2" type="ORF">PIB30_102155</name>
</gene>
<comment type="caution">
    <text evidence="2">The sequence shown here is derived from an EMBL/GenBank/DDBJ whole genome shotgun (WGS) entry which is preliminary data.</text>
</comment>
<name>A0ABU6X0A1_9FABA</name>
<proteinExistence type="predicted"/>
<dbReference type="EMBL" id="JASCZI010184342">
    <property type="protein sequence ID" value="MED6190070.1"/>
    <property type="molecule type" value="Genomic_DNA"/>
</dbReference>
<protein>
    <submittedName>
        <fullName evidence="2">Uncharacterized protein</fullName>
    </submittedName>
</protein>
<evidence type="ECO:0000313" key="3">
    <source>
        <dbReference type="Proteomes" id="UP001341840"/>
    </source>
</evidence>
<feature type="region of interest" description="Disordered" evidence="1">
    <location>
        <begin position="1"/>
        <end position="44"/>
    </location>
</feature>
<keyword evidence="3" id="KW-1185">Reference proteome</keyword>
<sequence>ECIINNNNNKHEDEQENEEKQFARGPSARSFSEDDTYGRHTENDSSWSVQLLVAVDGVGFEFGVSICTTRTRRRNAAVTLAAMVGIEVDEAKGNGRAGSALRRWGC</sequence>